<dbReference type="EC" id="2.1.1.199" evidence="6"/>
<evidence type="ECO:0000313" key="8">
    <source>
        <dbReference type="Proteomes" id="UP000006055"/>
    </source>
</evidence>
<dbReference type="eggNOG" id="COG0275">
    <property type="taxonomic scope" value="Bacteria"/>
</dbReference>
<dbReference type="SUPFAM" id="SSF53335">
    <property type="entry name" value="S-adenosyl-L-methionine-dependent methyltransferases"/>
    <property type="match status" value="1"/>
</dbReference>
<dbReference type="HOGENOM" id="CLU_038422_2_0_7"/>
<accession>I4CCN0</accession>
<dbReference type="InterPro" id="IPR029063">
    <property type="entry name" value="SAM-dependent_MTases_sf"/>
</dbReference>
<keyword evidence="2 6" id="KW-0698">rRNA processing</keyword>
<dbReference type="InterPro" id="IPR023397">
    <property type="entry name" value="SAM-dep_MeTrfase_MraW_recog"/>
</dbReference>
<dbReference type="AlphaFoldDB" id="I4CCN0"/>
<dbReference type="KEGG" id="dti:Desti_4701"/>
<name>I4CCN0_DESTA</name>
<keyword evidence="3 6" id="KW-0489">Methyltransferase</keyword>
<dbReference type="GO" id="GO:0070475">
    <property type="term" value="P:rRNA base methylation"/>
    <property type="evidence" value="ECO:0007669"/>
    <property type="project" value="UniProtKB-UniRule"/>
</dbReference>
<feature type="binding site" evidence="6">
    <location>
        <position position="105"/>
    </location>
    <ligand>
        <name>S-adenosyl-L-methionine</name>
        <dbReference type="ChEBI" id="CHEBI:59789"/>
    </ligand>
</feature>
<dbReference type="PANTHER" id="PTHR11265:SF0">
    <property type="entry name" value="12S RRNA N4-METHYLCYTIDINE METHYLTRANSFERASE"/>
    <property type="match status" value="1"/>
</dbReference>
<dbReference type="Proteomes" id="UP000006055">
    <property type="component" value="Chromosome"/>
</dbReference>
<dbReference type="Pfam" id="PF01795">
    <property type="entry name" value="Methyltransf_5"/>
    <property type="match status" value="1"/>
</dbReference>
<keyword evidence="6" id="KW-0963">Cytoplasm</keyword>
<evidence type="ECO:0000256" key="1">
    <source>
        <dbReference type="ARBA" id="ARBA00010396"/>
    </source>
</evidence>
<dbReference type="SUPFAM" id="SSF81799">
    <property type="entry name" value="Putative methyltransferase TM0872, insert domain"/>
    <property type="match status" value="1"/>
</dbReference>
<comment type="function">
    <text evidence="6">Specifically methylates the N4 position of cytidine in position 1402 (C1402) of 16S rRNA.</text>
</comment>
<feature type="binding site" evidence="6">
    <location>
        <position position="98"/>
    </location>
    <ligand>
        <name>S-adenosyl-L-methionine</name>
        <dbReference type="ChEBI" id="CHEBI:59789"/>
    </ligand>
</feature>
<keyword evidence="4 6" id="KW-0808">Transferase</keyword>
<dbReference type="Gene3D" id="3.40.50.150">
    <property type="entry name" value="Vaccinia Virus protein VP39"/>
    <property type="match status" value="1"/>
</dbReference>
<evidence type="ECO:0000313" key="7">
    <source>
        <dbReference type="EMBL" id="AFM27321.1"/>
    </source>
</evidence>
<dbReference type="EMBL" id="CP003360">
    <property type="protein sequence ID" value="AFM27321.1"/>
    <property type="molecule type" value="Genomic_DNA"/>
</dbReference>
<dbReference type="NCBIfam" id="TIGR00006">
    <property type="entry name" value="16S rRNA (cytosine(1402)-N(4))-methyltransferase RsmH"/>
    <property type="match status" value="1"/>
</dbReference>
<dbReference type="GO" id="GO:0005737">
    <property type="term" value="C:cytoplasm"/>
    <property type="evidence" value="ECO:0007669"/>
    <property type="project" value="UniProtKB-SubCell"/>
</dbReference>
<gene>
    <name evidence="6" type="primary">rsmH</name>
    <name evidence="7" type="ordered locus">Desti_4701</name>
</gene>
<proteinExistence type="inferred from homology"/>
<evidence type="ECO:0000256" key="3">
    <source>
        <dbReference type="ARBA" id="ARBA00022603"/>
    </source>
</evidence>
<dbReference type="STRING" id="706587.Desti_4701"/>
<evidence type="ECO:0000256" key="4">
    <source>
        <dbReference type="ARBA" id="ARBA00022679"/>
    </source>
</evidence>
<dbReference type="HAMAP" id="MF_01007">
    <property type="entry name" value="16SrRNA_methyltr_H"/>
    <property type="match status" value="1"/>
</dbReference>
<dbReference type="PATRIC" id="fig|706587.4.peg.5320"/>
<dbReference type="PANTHER" id="PTHR11265">
    <property type="entry name" value="S-ADENOSYL-METHYLTRANSFERASE MRAW"/>
    <property type="match status" value="1"/>
</dbReference>
<feature type="binding site" evidence="6">
    <location>
        <begin position="30"/>
        <end position="32"/>
    </location>
    <ligand>
        <name>S-adenosyl-L-methionine</name>
        <dbReference type="ChEBI" id="CHEBI:59789"/>
    </ligand>
</feature>
<comment type="similarity">
    <text evidence="1 6">Belongs to the methyltransferase superfamily. RsmH family.</text>
</comment>
<organism evidence="7 8">
    <name type="scientific">Desulfomonile tiedjei (strain ATCC 49306 / DSM 6799 / DCB-1)</name>
    <dbReference type="NCBI Taxonomy" id="706587"/>
    <lineage>
        <taxon>Bacteria</taxon>
        <taxon>Pseudomonadati</taxon>
        <taxon>Thermodesulfobacteriota</taxon>
        <taxon>Desulfomonilia</taxon>
        <taxon>Desulfomonilales</taxon>
        <taxon>Desulfomonilaceae</taxon>
        <taxon>Desulfomonile</taxon>
    </lineage>
</organism>
<dbReference type="InterPro" id="IPR002903">
    <property type="entry name" value="RsmH"/>
</dbReference>
<comment type="subcellular location">
    <subcellularLocation>
        <location evidence="6">Cytoplasm</location>
    </subcellularLocation>
</comment>
<sequence>MHVPVLLREVLEALSPKSGGIYFDGTLGGGGYAEAILEASNPDGRLVGVDLDREAVARSAKRLERFGERFTPVHSGFHHARTILAELGIAALDGAVLDLGLSSYQLEDAERGFSFQGTGPLDMRFDTTAGQSALEYLRKISVKQLEEILATYGEERYSKKLARSLIVARDRGELVTTQDLARTVSRTLGGRREKIHPATRTFQALRIAVNAELENLETALEQIPLLLNKGGRFCVVSYHSLEHRAVKHSFQRKKPDVQNWRILTPKPIKPSAEESRLNRRSRSAQMRVIEALSDMTAELG</sequence>
<dbReference type="GO" id="GO:0071424">
    <property type="term" value="F:rRNA (cytosine-N4-)-methyltransferase activity"/>
    <property type="evidence" value="ECO:0007669"/>
    <property type="project" value="UniProtKB-UniRule"/>
</dbReference>
<evidence type="ECO:0000256" key="5">
    <source>
        <dbReference type="ARBA" id="ARBA00022691"/>
    </source>
</evidence>
<evidence type="ECO:0000256" key="2">
    <source>
        <dbReference type="ARBA" id="ARBA00022552"/>
    </source>
</evidence>
<evidence type="ECO:0000256" key="6">
    <source>
        <dbReference type="HAMAP-Rule" id="MF_01007"/>
    </source>
</evidence>
<feature type="binding site" evidence="6">
    <location>
        <position position="77"/>
    </location>
    <ligand>
        <name>S-adenosyl-L-methionine</name>
        <dbReference type="ChEBI" id="CHEBI:59789"/>
    </ligand>
</feature>
<feature type="binding site" evidence="6">
    <location>
        <position position="50"/>
    </location>
    <ligand>
        <name>S-adenosyl-L-methionine</name>
        <dbReference type="ChEBI" id="CHEBI:59789"/>
    </ligand>
</feature>
<keyword evidence="8" id="KW-1185">Reference proteome</keyword>
<dbReference type="PIRSF" id="PIRSF004486">
    <property type="entry name" value="MraW"/>
    <property type="match status" value="1"/>
</dbReference>
<comment type="catalytic activity">
    <reaction evidence="6">
        <text>cytidine(1402) in 16S rRNA + S-adenosyl-L-methionine = N(4)-methylcytidine(1402) in 16S rRNA + S-adenosyl-L-homocysteine + H(+)</text>
        <dbReference type="Rhea" id="RHEA:42928"/>
        <dbReference type="Rhea" id="RHEA-COMP:10286"/>
        <dbReference type="Rhea" id="RHEA-COMP:10287"/>
        <dbReference type="ChEBI" id="CHEBI:15378"/>
        <dbReference type="ChEBI" id="CHEBI:57856"/>
        <dbReference type="ChEBI" id="CHEBI:59789"/>
        <dbReference type="ChEBI" id="CHEBI:74506"/>
        <dbReference type="ChEBI" id="CHEBI:82748"/>
        <dbReference type="EC" id="2.1.1.199"/>
    </reaction>
</comment>
<keyword evidence="5 6" id="KW-0949">S-adenosyl-L-methionine</keyword>
<dbReference type="RefSeq" id="WP_014812429.1">
    <property type="nucleotide sequence ID" value="NC_018025.1"/>
</dbReference>
<dbReference type="Gene3D" id="1.10.150.170">
    <property type="entry name" value="Putative methyltransferase TM0872, insert domain"/>
    <property type="match status" value="1"/>
</dbReference>
<reference evidence="8" key="1">
    <citation type="submission" date="2012-06" db="EMBL/GenBank/DDBJ databases">
        <title>Complete sequence of chromosome of Desulfomonile tiedjei DSM 6799.</title>
        <authorList>
            <person name="Lucas S."/>
            <person name="Copeland A."/>
            <person name="Lapidus A."/>
            <person name="Glavina del Rio T."/>
            <person name="Dalin E."/>
            <person name="Tice H."/>
            <person name="Bruce D."/>
            <person name="Goodwin L."/>
            <person name="Pitluck S."/>
            <person name="Peters L."/>
            <person name="Ovchinnikova G."/>
            <person name="Zeytun A."/>
            <person name="Lu M."/>
            <person name="Kyrpides N."/>
            <person name="Mavromatis K."/>
            <person name="Ivanova N."/>
            <person name="Brettin T."/>
            <person name="Detter J.C."/>
            <person name="Han C."/>
            <person name="Larimer F."/>
            <person name="Land M."/>
            <person name="Hauser L."/>
            <person name="Markowitz V."/>
            <person name="Cheng J.-F."/>
            <person name="Hugenholtz P."/>
            <person name="Woyke T."/>
            <person name="Wu D."/>
            <person name="Spring S."/>
            <person name="Schroeder M."/>
            <person name="Brambilla E."/>
            <person name="Klenk H.-P."/>
            <person name="Eisen J.A."/>
        </authorList>
    </citation>
    <scope>NUCLEOTIDE SEQUENCE [LARGE SCALE GENOMIC DNA]</scope>
    <source>
        <strain evidence="8">ATCC 49306 / DSM 6799 / DCB-1</strain>
    </source>
</reference>
<protein>
    <recommendedName>
        <fullName evidence="6">Ribosomal RNA small subunit methyltransferase H</fullName>
        <ecNumber evidence="6">2.1.1.199</ecNumber>
    </recommendedName>
    <alternativeName>
        <fullName evidence="6">16S rRNA m(4)C1402 methyltransferase</fullName>
    </alternativeName>
    <alternativeName>
        <fullName evidence="6">rRNA (cytosine-N(4)-)-methyltransferase RsmH</fullName>
    </alternativeName>
</protein>